<keyword evidence="2" id="KW-1133">Transmembrane helix</keyword>
<dbReference type="InterPro" id="IPR036869">
    <property type="entry name" value="J_dom_sf"/>
</dbReference>
<feature type="transmembrane region" description="Helical" evidence="2">
    <location>
        <begin position="227"/>
        <end position="245"/>
    </location>
</feature>
<reference evidence="4" key="1">
    <citation type="submission" date="2021-01" db="EMBL/GenBank/DDBJ databases">
        <title>Marivirga sp. nov., isolated from intertidal surface sediments.</title>
        <authorList>
            <person name="Zhang M."/>
        </authorList>
    </citation>
    <scope>NUCLEOTIDE SEQUENCE</scope>
    <source>
        <strain evidence="4">SM1354</strain>
    </source>
</reference>
<dbReference type="Pfam" id="PF00226">
    <property type="entry name" value="DnaJ"/>
    <property type="match status" value="1"/>
</dbReference>
<protein>
    <submittedName>
        <fullName evidence="4">DnaJ domain-containing protein</fullName>
    </submittedName>
</protein>
<dbReference type="RefSeq" id="WP_201917285.1">
    <property type="nucleotide sequence ID" value="NZ_JAERQG010000001.1"/>
</dbReference>
<name>A0A937A5Q3_9BACT</name>
<comment type="caution">
    <text evidence="4">The sequence shown here is derived from an EMBL/GenBank/DDBJ whole genome shotgun (WGS) entry which is preliminary data.</text>
</comment>
<dbReference type="PRINTS" id="PR00625">
    <property type="entry name" value="JDOMAIN"/>
</dbReference>
<proteinExistence type="predicted"/>
<dbReference type="AlphaFoldDB" id="A0A937A5Q3"/>
<dbReference type="Proteomes" id="UP000642920">
    <property type="component" value="Unassembled WGS sequence"/>
</dbReference>
<dbReference type="InterPro" id="IPR052763">
    <property type="entry name" value="DnaJ_C4"/>
</dbReference>
<evidence type="ECO:0000259" key="3">
    <source>
        <dbReference type="PROSITE" id="PS50076"/>
    </source>
</evidence>
<keyword evidence="2" id="KW-0812">Transmembrane</keyword>
<feature type="compositionally biased region" description="Basic and acidic residues" evidence="1">
    <location>
        <begin position="79"/>
        <end position="98"/>
    </location>
</feature>
<feature type="region of interest" description="Disordered" evidence="1">
    <location>
        <begin position="73"/>
        <end position="108"/>
    </location>
</feature>
<dbReference type="SUPFAM" id="SSF46565">
    <property type="entry name" value="Chaperone J-domain"/>
    <property type="match status" value="1"/>
</dbReference>
<dbReference type="PANTHER" id="PTHR44825">
    <property type="match status" value="1"/>
</dbReference>
<dbReference type="InterPro" id="IPR001623">
    <property type="entry name" value="DnaJ_domain"/>
</dbReference>
<dbReference type="EMBL" id="JAERQG010000001">
    <property type="protein sequence ID" value="MBL0764065.1"/>
    <property type="molecule type" value="Genomic_DNA"/>
</dbReference>
<gene>
    <name evidence="4" type="ORF">JKP34_02300</name>
</gene>
<dbReference type="SMART" id="SM00271">
    <property type="entry name" value="DnaJ"/>
    <property type="match status" value="1"/>
</dbReference>
<dbReference type="Gene3D" id="1.10.287.110">
    <property type="entry name" value="DnaJ domain"/>
    <property type="match status" value="1"/>
</dbReference>
<feature type="compositionally biased region" description="Basic residues" evidence="1">
    <location>
        <begin position="99"/>
        <end position="108"/>
    </location>
</feature>
<evidence type="ECO:0000256" key="2">
    <source>
        <dbReference type="SAM" id="Phobius"/>
    </source>
</evidence>
<dbReference type="CDD" id="cd06257">
    <property type="entry name" value="DnaJ"/>
    <property type="match status" value="1"/>
</dbReference>
<evidence type="ECO:0000313" key="5">
    <source>
        <dbReference type="Proteomes" id="UP000642920"/>
    </source>
</evidence>
<feature type="transmembrane region" description="Helical" evidence="2">
    <location>
        <begin position="128"/>
        <end position="146"/>
    </location>
</feature>
<dbReference type="PANTHER" id="PTHR44825:SF1">
    <property type="entry name" value="DNAJ HOMOLOG SUBFAMILY C MEMBER 4"/>
    <property type="match status" value="1"/>
</dbReference>
<keyword evidence="5" id="KW-1185">Reference proteome</keyword>
<dbReference type="PROSITE" id="PS50076">
    <property type="entry name" value="DNAJ_2"/>
    <property type="match status" value="1"/>
</dbReference>
<organism evidence="4 5">
    <name type="scientific">Marivirga atlantica</name>
    <dbReference type="NCBI Taxonomy" id="1548457"/>
    <lineage>
        <taxon>Bacteria</taxon>
        <taxon>Pseudomonadati</taxon>
        <taxon>Bacteroidota</taxon>
        <taxon>Cytophagia</taxon>
        <taxon>Cytophagales</taxon>
        <taxon>Marivirgaceae</taxon>
        <taxon>Marivirga</taxon>
    </lineage>
</organism>
<keyword evidence="2" id="KW-0472">Membrane</keyword>
<sequence>MINNYYDAIATLGLAEGASKDEVRAAFRSLSKKYHPDLYKGDNGESFKRINQAYQYLKRNNYSQPISYTYQESTTTHYQETEKGTHSRRRDYYSEERKEKRRKYRERKRKEQEARKALILKIVKKSKLFVYVVLVLNSFLLFDYLMPTEESVSKLDTVQPVVNADGTKGSTYKLKFANGNIFYLGKESTRYLGQAELFRIKKSLLFGYQLSLQDNRNGYEYFNGVNVFKTFAFIIFLQALFLLLFFSAKNPERQLNLIIYMGFCFLVQFALMLMH</sequence>
<evidence type="ECO:0000313" key="4">
    <source>
        <dbReference type="EMBL" id="MBL0764065.1"/>
    </source>
</evidence>
<evidence type="ECO:0000256" key="1">
    <source>
        <dbReference type="SAM" id="MobiDB-lite"/>
    </source>
</evidence>
<feature type="transmembrane region" description="Helical" evidence="2">
    <location>
        <begin position="257"/>
        <end position="274"/>
    </location>
</feature>
<feature type="domain" description="J" evidence="3">
    <location>
        <begin position="7"/>
        <end position="74"/>
    </location>
</feature>
<accession>A0A937A5Q3</accession>